<feature type="domain" description="FAD dependent oxidoreductase" evidence="6">
    <location>
        <begin position="8"/>
        <end position="191"/>
    </location>
</feature>
<dbReference type="Gene3D" id="3.30.9.10">
    <property type="entry name" value="D-Amino Acid Oxidase, subunit A, domain 2"/>
    <property type="match status" value="1"/>
</dbReference>
<dbReference type="SUPFAM" id="SSF51905">
    <property type="entry name" value="FAD/NAD(P)-binding domain"/>
    <property type="match status" value="1"/>
</dbReference>
<evidence type="ECO:0000256" key="5">
    <source>
        <dbReference type="ARBA" id="ARBA00023002"/>
    </source>
</evidence>
<dbReference type="InterPro" id="IPR036188">
    <property type="entry name" value="FAD/NAD-bd_sf"/>
</dbReference>
<dbReference type="PANTHER" id="PTHR10961:SF46">
    <property type="entry name" value="PEROXISOMAL SARCOSINE OXIDASE"/>
    <property type="match status" value="1"/>
</dbReference>
<dbReference type="Gene3D" id="3.50.50.60">
    <property type="entry name" value="FAD/NAD(P)-binding domain"/>
    <property type="match status" value="1"/>
</dbReference>
<accession>A0AAW0GGJ2</accession>
<gene>
    <name evidence="7" type="ORF">QCA50_005147</name>
</gene>
<dbReference type="Proteomes" id="UP001385951">
    <property type="component" value="Unassembled WGS sequence"/>
</dbReference>
<dbReference type="GO" id="GO:0050660">
    <property type="term" value="F:flavin adenine dinucleotide binding"/>
    <property type="evidence" value="ECO:0007669"/>
    <property type="project" value="InterPro"/>
</dbReference>
<dbReference type="GO" id="GO:0004657">
    <property type="term" value="F:proline dehydrogenase activity"/>
    <property type="evidence" value="ECO:0007669"/>
    <property type="project" value="TreeGrafter"/>
</dbReference>
<name>A0AAW0GGJ2_9APHY</name>
<dbReference type="Pfam" id="PF01266">
    <property type="entry name" value="DAO"/>
    <property type="match status" value="1"/>
</dbReference>
<dbReference type="GO" id="GO:0050031">
    <property type="term" value="F:L-pipecolate oxidase activity"/>
    <property type="evidence" value="ECO:0007669"/>
    <property type="project" value="TreeGrafter"/>
</dbReference>
<proteinExistence type="inferred from homology"/>
<dbReference type="EMBL" id="JASBNA010000005">
    <property type="protein sequence ID" value="KAK7691747.1"/>
    <property type="molecule type" value="Genomic_DNA"/>
</dbReference>
<evidence type="ECO:0000313" key="7">
    <source>
        <dbReference type="EMBL" id="KAK7691747.1"/>
    </source>
</evidence>
<evidence type="ECO:0000256" key="1">
    <source>
        <dbReference type="ARBA" id="ARBA00001974"/>
    </source>
</evidence>
<keyword evidence="3" id="KW-0285">Flavoprotein</keyword>
<dbReference type="PANTHER" id="PTHR10961">
    <property type="entry name" value="PEROXISOMAL SARCOSINE OXIDASE"/>
    <property type="match status" value="1"/>
</dbReference>
<sequence length="199" mass="21513">MATKTDAKVVIVGAGCFGLSTAFHLLRRGFTSVTILDRSPILPAPDAASTDINKIVRSSYADKFYTKLALDAIAEWKNTDEWKDTYRESGVVVIGSGSVSYADKAYENDVSFGSRIDSLDTSEAIRSCFPSDVKTAAFEGMSGYLNRDGGWAFAAQGVRLLQSKVESLGGKVLPAKPVSNLIQKDGKTCGVQVRRRLFV</sequence>
<reference evidence="7 8" key="1">
    <citation type="submission" date="2022-09" db="EMBL/GenBank/DDBJ databases">
        <authorList>
            <person name="Palmer J.M."/>
        </authorList>
    </citation>
    <scope>NUCLEOTIDE SEQUENCE [LARGE SCALE GENOMIC DNA]</scope>
    <source>
        <strain evidence="7 8">DSM 7382</strain>
    </source>
</reference>
<dbReference type="InterPro" id="IPR045170">
    <property type="entry name" value="MTOX"/>
</dbReference>
<evidence type="ECO:0000256" key="2">
    <source>
        <dbReference type="ARBA" id="ARBA00010989"/>
    </source>
</evidence>
<comment type="similarity">
    <text evidence="2">Belongs to the MSOX/MTOX family.</text>
</comment>
<comment type="cofactor">
    <cofactor evidence="1">
        <name>FAD</name>
        <dbReference type="ChEBI" id="CHEBI:57692"/>
    </cofactor>
</comment>
<protein>
    <recommendedName>
        <fullName evidence="6">FAD dependent oxidoreductase domain-containing protein</fullName>
    </recommendedName>
</protein>
<dbReference type="AlphaFoldDB" id="A0AAW0GGJ2"/>
<evidence type="ECO:0000256" key="3">
    <source>
        <dbReference type="ARBA" id="ARBA00022630"/>
    </source>
</evidence>
<dbReference type="InterPro" id="IPR006076">
    <property type="entry name" value="FAD-dep_OxRdtase"/>
</dbReference>
<dbReference type="GO" id="GO:0008115">
    <property type="term" value="F:sarcosine oxidase activity"/>
    <property type="evidence" value="ECO:0007669"/>
    <property type="project" value="TreeGrafter"/>
</dbReference>
<keyword evidence="5" id="KW-0560">Oxidoreductase</keyword>
<organism evidence="7 8">
    <name type="scientific">Cerrena zonata</name>
    <dbReference type="NCBI Taxonomy" id="2478898"/>
    <lineage>
        <taxon>Eukaryota</taxon>
        <taxon>Fungi</taxon>
        <taxon>Dikarya</taxon>
        <taxon>Basidiomycota</taxon>
        <taxon>Agaricomycotina</taxon>
        <taxon>Agaricomycetes</taxon>
        <taxon>Polyporales</taxon>
        <taxon>Cerrenaceae</taxon>
        <taxon>Cerrena</taxon>
    </lineage>
</organism>
<comment type="caution">
    <text evidence="7">The sequence shown here is derived from an EMBL/GenBank/DDBJ whole genome shotgun (WGS) entry which is preliminary data.</text>
</comment>
<evidence type="ECO:0000256" key="4">
    <source>
        <dbReference type="ARBA" id="ARBA00022827"/>
    </source>
</evidence>
<evidence type="ECO:0000313" key="8">
    <source>
        <dbReference type="Proteomes" id="UP001385951"/>
    </source>
</evidence>
<evidence type="ECO:0000259" key="6">
    <source>
        <dbReference type="Pfam" id="PF01266"/>
    </source>
</evidence>
<keyword evidence="8" id="KW-1185">Reference proteome</keyword>
<keyword evidence="4" id="KW-0274">FAD</keyword>